<dbReference type="Gene3D" id="2.10.110.10">
    <property type="entry name" value="Cysteine Rich Protein"/>
    <property type="match status" value="1"/>
</dbReference>
<protein>
    <recommendedName>
        <fullName evidence="6">LIM zinc-binding domain-containing protein</fullName>
    </recommendedName>
</protein>
<dbReference type="PANTHER" id="PTHR24206">
    <property type="entry name" value="OS06G0237300 PROTEIN"/>
    <property type="match status" value="1"/>
</dbReference>
<evidence type="ECO:0000259" key="6">
    <source>
        <dbReference type="PROSITE" id="PS50023"/>
    </source>
</evidence>
<evidence type="ECO:0000256" key="1">
    <source>
        <dbReference type="ARBA" id="ARBA00022723"/>
    </source>
</evidence>
<comment type="caution">
    <text evidence="7">The sequence shown here is derived from an EMBL/GenBank/DDBJ whole genome shotgun (WGS) entry which is preliminary data.</text>
</comment>
<sequence>MSTCPVCGKKAYQMEAIKIEGITMHKNCFRCSVCKKILNGANFAKNHGVYYCKVHFQQMFREKGNYDEGFGYTKHSADWEKKDEEHHVEQKHVEKKTEKPVEVKKEETKPVEVKKEETKPVEVKKEETKPAEVKKEITFSPEIKNQIDSILKVLDKMEGIVSKLESCGISSSEPIKNEQVDNVFARLEAVISKLEKK</sequence>
<dbReference type="CDD" id="cd09358">
    <property type="entry name" value="LIM_Mical_like"/>
    <property type="match status" value="1"/>
</dbReference>
<evidence type="ECO:0000313" key="7">
    <source>
        <dbReference type="EMBL" id="GAB1219731.1"/>
    </source>
</evidence>
<name>A0ABQ0DA46_9EUKA</name>
<dbReference type="EMBL" id="BAAFRS010000041">
    <property type="protein sequence ID" value="GAB1219731.1"/>
    <property type="molecule type" value="Genomic_DNA"/>
</dbReference>
<evidence type="ECO:0000256" key="2">
    <source>
        <dbReference type="ARBA" id="ARBA00022833"/>
    </source>
</evidence>
<dbReference type="SMART" id="SM00132">
    <property type="entry name" value="LIM"/>
    <property type="match status" value="1"/>
</dbReference>
<keyword evidence="8" id="KW-1185">Reference proteome</keyword>
<dbReference type="Proteomes" id="UP001628156">
    <property type="component" value="Unassembled WGS sequence"/>
</dbReference>
<proteinExistence type="predicted"/>
<dbReference type="SUPFAM" id="SSF57716">
    <property type="entry name" value="Glucocorticoid receptor-like (DNA-binding domain)"/>
    <property type="match status" value="2"/>
</dbReference>
<keyword evidence="2 4" id="KW-0862">Zinc</keyword>
<keyword evidence="1 4" id="KW-0479">Metal-binding</keyword>
<accession>A0ABQ0DA46</accession>
<dbReference type="Pfam" id="PF00412">
    <property type="entry name" value="LIM"/>
    <property type="match status" value="1"/>
</dbReference>
<evidence type="ECO:0000256" key="5">
    <source>
        <dbReference type="SAM" id="MobiDB-lite"/>
    </source>
</evidence>
<evidence type="ECO:0000256" key="4">
    <source>
        <dbReference type="PROSITE-ProRule" id="PRU00125"/>
    </source>
</evidence>
<keyword evidence="3 4" id="KW-0440">LIM domain</keyword>
<gene>
    <name evidence="7" type="ORF">ENUP19_0041G0088</name>
</gene>
<reference evidence="7 8" key="1">
    <citation type="journal article" date="2019" name="PLoS Negl. Trop. Dis.">
        <title>Whole genome sequencing of Entamoeba nuttalli reveals mammalian host-related molecular signatures and a novel octapeptide-repeat surface protein.</title>
        <authorList>
            <person name="Tanaka M."/>
            <person name="Makiuchi T."/>
            <person name="Komiyama T."/>
            <person name="Shiina T."/>
            <person name="Osaki K."/>
            <person name="Tachibana H."/>
        </authorList>
    </citation>
    <scope>NUCLEOTIDE SEQUENCE [LARGE SCALE GENOMIC DNA]</scope>
    <source>
        <strain evidence="7 8">P19-061405</strain>
    </source>
</reference>
<organism evidence="7 8">
    <name type="scientific">Entamoeba nuttalli</name>
    <dbReference type="NCBI Taxonomy" id="412467"/>
    <lineage>
        <taxon>Eukaryota</taxon>
        <taxon>Amoebozoa</taxon>
        <taxon>Evosea</taxon>
        <taxon>Archamoebae</taxon>
        <taxon>Mastigamoebida</taxon>
        <taxon>Entamoebidae</taxon>
        <taxon>Entamoeba</taxon>
    </lineage>
</organism>
<dbReference type="PROSITE" id="PS50023">
    <property type="entry name" value="LIM_DOMAIN_2"/>
    <property type="match status" value="1"/>
</dbReference>
<feature type="domain" description="LIM zinc-binding" evidence="6">
    <location>
        <begin position="2"/>
        <end position="62"/>
    </location>
</feature>
<feature type="region of interest" description="Disordered" evidence="5">
    <location>
        <begin position="81"/>
        <end position="109"/>
    </location>
</feature>
<evidence type="ECO:0000256" key="3">
    <source>
        <dbReference type="ARBA" id="ARBA00023038"/>
    </source>
</evidence>
<evidence type="ECO:0000313" key="8">
    <source>
        <dbReference type="Proteomes" id="UP001628156"/>
    </source>
</evidence>
<dbReference type="InterPro" id="IPR001781">
    <property type="entry name" value="Znf_LIM"/>
</dbReference>